<dbReference type="InterPro" id="IPR050425">
    <property type="entry name" value="NAD(P)_dehydrat-like"/>
</dbReference>
<reference evidence="4 5" key="1">
    <citation type="journal article" date="2018" name="Mol. Plant">
        <title>The genome of Artemisia annua provides insight into the evolution of Asteraceae family and artemisinin biosynthesis.</title>
        <authorList>
            <person name="Shen Q."/>
            <person name="Zhang L."/>
            <person name="Liao Z."/>
            <person name="Wang S."/>
            <person name="Yan T."/>
            <person name="Shi P."/>
            <person name="Liu M."/>
            <person name="Fu X."/>
            <person name="Pan Q."/>
            <person name="Wang Y."/>
            <person name="Lv Z."/>
            <person name="Lu X."/>
            <person name="Zhang F."/>
            <person name="Jiang W."/>
            <person name="Ma Y."/>
            <person name="Chen M."/>
            <person name="Hao X."/>
            <person name="Li L."/>
            <person name="Tang Y."/>
            <person name="Lv G."/>
            <person name="Zhou Y."/>
            <person name="Sun X."/>
            <person name="Brodelius P.E."/>
            <person name="Rose J.K.C."/>
            <person name="Tang K."/>
        </authorList>
    </citation>
    <scope>NUCLEOTIDE SEQUENCE [LARGE SCALE GENOMIC DNA]</scope>
    <source>
        <strain evidence="5">cv. Huhao1</strain>
        <tissue evidence="4">Leaf</tissue>
    </source>
</reference>
<organism evidence="4 5">
    <name type="scientific">Artemisia annua</name>
    <name type="common">Sweet wormwood</name>
    <dbReference type="NCBI Taxonomy" id="35608"/>
    <lineage>
        <taxon>Eukaryota</taxon>
        <taxon>Viridiplantae</taxon>
        <taxon>Streptophyta</taxon>
        <taxon>Embryophyta</taxon>
        <taxon>Tracheophyta</taxon>
        <taxon>Spermatophyta</taxon>
        <taxon>Magnoliopsida</taxon>
        <taxon>eudicotyledons</taxon>
        <taxon>Gunneridae</taxon>
        <taxon>Pentapetalae</taxon>
        <taxon>asterids</taxon>
        <taxon>campanulids</taxon>
        <taxon>Asterales</taxon>
        <taxon>Asteraceae</taxon>
        <taxon>Asteroideae</taxon>
        <taxon>Anthemideae</taxon>
        <taxon>Artemisiinae</taxon>
        <taxon>Artemisia</taxon>
    </lineage>
</organism>
<dbReference type="Gene3D" id="3.40.50.720">
    <property type="entry name" value="NAD(P)-binding Rossmann-like Domain"/>
    <property type="match status" value="1"/>
</dbReference>
<evidence type="ECO:0000313" key="5">
    <source>
        <dbReference type="Proteomes" id="UP000245207"/>
    </source>
</evidence>
<sequence>MWWMKPGFRLHCQLWYPLSKTLAEDAAVKFAKENGLDLVSIHPGYVIGPMLQPTLNFTSEGIINLIKFGTKLYSDGIYRLVDVRDVADAHILAFENPKAKGRYLMVGTMIPSSEIMEIINKVYPALGQFQRYKESSSVESLTYNVSRARAEDLGVEFTPVEITIKDTVESLKENNLLNF</sequence>
<keyword evidence="5" id="KW-1185">Reference proteome</keyword>
<dbReference type="GO" id="GO:0016616">
    <property type="term" value="F:oxidoreductase activity, acting on the CH-OH group of donors, NAD or NADP as acceptor"/>
    <property type="evidence" value="ECO:0007669"/>
    <property type="project" value="TreeGrafter"/>
</dbReference>
<dbReference type="PANTHER" id="PTHR10366">
    <property type="entry name" value="NAD DEPENDENT EPIMERASE/DEHYDRATASE"/>
    <property type="match status" value="1"/>
</dbReference>
<evidence type="ECO:0000256" key="2">
    <source>
        <dbReference type="ARBA" id="ARBA00023002"/>
    </source>
</evidence>
<proteinExistence type="predicted"/>
<dbReference type="STRING" id="35608.A0A2U1PD78"/>
<dbReference type="AlphaFoldDB" id="A0A2U1PD78"/>
<dbReference type="Proteomes" id="UP000245207">
    <property type="component" value="Unassembled WGS sequence"/>
</dbReference>
<dbReference type="EMBL" id="PKPP01001316">
    <property type="protein sequence ID" value="PWA83712.1"/>
    <property type="molecule type" value="Genomic_DNA"/>
</dbReference>
<evidence type="ECO:0000256" key="1">
    <source>
        <dbReference type="ARBA" id="ARBA00022857"/>
    </source>
</evidence>
<keyword evidence="2" id="KW-0560">Oxidoreductase</keyword>
<evidence type="ECO:0000313" key="4">
    <source>
        <dbReference type="EMBL" id="PWA83712.1"/>
    </source>
</evidence>
<evidence type="ECO:0000259" key="3">
    <source>
        <dbReference type="Pfam" id="PF01370"/>
    </source>
</evidence>
<protein>
    <submittedName>
        <fullName evidence="4">NAD(P)-binding domain-containing protein</fullName>
    </submittedName>
</protein>
<dbReference type="InterPro" id="IPR001509">
    <property type="entry name" value="Epimerase_deHydtase"/>
</dbReference>
<feature type="domain" description="NAD-dependent epimerase/dehydratase" evidence="3">
    <location>
        <begin position="16"/>
        <end position="101"/>
    </location>
</feature>
<dbReference type="InterPro" id="IPR036291">
    <property type="entry name" value="NAD(P)-bd_dom_sf"/>
</dbReference>
<name>A0A2U1PD78_ARTAN</name>
<dbReference type="SUPFAM" id="SSF51735">
    <property type="entry name" value="NAD(P)-binding Rossmann-fold domains"/>
    <property type="match status" value="1"/>
</dbReference>
<dbReference type="PANTHER" id="PTHR10366:SF825">
    <property type="entry name" value="NAD(P)-BINDING ROSSMANN-FOLD SUPERFAMILY PROTEIN"/>
    <property type="match status" value="1"/>
</dbReference>
<dbReference type="OrthoDB" id="2735536at2759"/>
<gene>
    <name evidence="4" type="ORF">CTI12_AA165140</name>
</gene>
<keyword evidence="1" id="KW-0521">NADP</keyword>
<accession>A0A2U1PD78</accession>
<dbReference type="Pfam" id="PF01370">
    <property type="entry name" value="Epimerase"/>
    <property type="match status" value="1"/>
</dbReference>
<comment type="caution">
    <text evidence="4">The sequence shown here is derived from an EMBL/GenBank/DDBJ whole genome shotgun (WGS) entry which is preliminary data.</text>
</comment>